<evidence type="ECO:0000256" key="1">
    <source>
        <dbReference type="SAM" id="Phobius"/>
    </source>
</evidence>
<organism evidence="2 3">
    <name type="scientific">Phycisphaera mikurensis (strain NBRC 102666 / KCTC 22515 / FYK2301M01)</name>
    <dbReference type="NCBI Taxonomy" id="1142394"/>
    <lineage>
        <taxon>Bacteria</taxon>
        <taxon>Pseudomonadati</taxon>
        <taxon>Planctomycetota</taxon>
        <taxon>Phycisphaerae</taxon>
        <taxon>Phycisphaerales</taxon>
        <taxon>Phycisphaeraceae</taxon>
        <taxon>Phycisphaera</taxon>
    </lineage>
</organism>
<dbReference type="SUPFAM" id="SSF54523">
    <property type="entry name" value="Pili subunits"/>
    <property type="match status" value="1"/>
</dbReference>
<keyword evidence="3" id="KW-1185">Reference proteome</keyword>
<keyword evidence="1" id="KW-0812">Transmembrane</keyword>
<dbReference type="PANTHER" id="PTHR30093">
    <property type="entry name" value="GENERAL SECRETION PATHWAY PROTEIN G"/>
    <property type="match status" value="1"/>
</dbReference>
<dbReference type="EMBL" id="AP012338">
    <property type="protein sequence ID" value="BAM03085.1"/>
    <property type="molecule type" value="Genomic_DNA"/>
</dbReference>
<dbReference type="Gene3D" id="3.30.700.10">
    <property type="entry name" value="Glycoprotein, Type 4 Pilin"/>
    <property type="match status" value="1"/>
</dbReference>
<evidence type="ECO:0000313" key="3">
    <source>
        <dbReference type="Proteomes" id="UP000007881"/>
    </source>
</evidence>
<dbReference type="eggNOG" id="COG2165">
    <property type="taxonomic scope" value="Bacteria"/>
</dbReference>
<feature type="transmembrane region" description="Helical" evidence="1">
    <location>
        <begin position="12"/>
        <end position="36"/>
    </location>
</feature>
<name>I0ICU7_PHYMF</name>
<keyword evidence="1" id="KW-1133">Transmembrane helix</keyword>
<dbReference type="NCBIfam" id="TIGR02532">
    <property type="entry name" value="IV_pilin_GFxxxE"/>
    <property type="match status" value="1"/>
</dbReference>
<dbReference type="Proteomes" id="UP000007881">
    <property type="component" value="Chromosome"/>
</dbReference>
<reference evidence="2 3" key="1">
    <citation type="submission" date="2012-02" db="EMBL/GenBank/DDBJ databases">
        <title>Complete genome sequence of Phycisphaera mikurensis NBRC 102666.</title>
        <authorList>
            <person name="Ankai A."/>
            <person name="Hosoyama A."/>
            <person name="Terui Y."/>
            <person name="Sekine M."/>
            <person name="Fukai R."/>
            <person name="Kato Y."/>
            <person name="Nakamura S."/>
            <person name="Yamada-Narita S."/>
            <person name="Kawakoshi A."/>
            <person name="Fukunaga Y."/>
            <person name="Yamazaki S."/>
            <person name="Fujita N."/>
        </authorList>
    </citation>
    <scope>NUCLEOTIDE SEQUENCE [LARGE SCALE GENOMIC DNA]</scope>
    <source>
        <strain evidence="3">NBRC 102666 / KCTC 22515 / FYK2301M01</strain>
    </source>
</reference>
<dbReference type="STRING" id="1142394.PSMK_09260"/>
<dbReference type="HOGENOM" id="CLU_041661_3_0_0"/>
<dbReference type="KEGG" id="phm:PSMK_09260"/>
<dbReference type="OrthoDB" id="285651at2"/>
<gene>
    <name evidence="2" type="ordered locus">PSMK_09260</name>
</gene>
<evidence type="ECO:0008006" key="4">
    <source>
        <dbReference type="Google" id="ProtNLM"/>
    </source>
</evidence>
<dbReference type="Pfam" id="PF07963">
    <property type="entry name" value="N_methyl"/>
    <property type="match status" value="1"/>
</dbReference>
<sequence>MPRRTNAPRRRGFTIVELLVVISIVALLIGILLPALAAARNTARRVGCAGQVRQSGLATMAYLADARDTFYQRGGGFSHTGPPPAPAGSLAMDWYTWAGRESGNLYAGPQGTFFNARVPRPLNRYLGDEVEVLRCPHDSGSFAFSGDRSHFDWVGNSYTFNALGHPDDPKPGAGLAGRRSGQIRETTRTPVYFDTTLHKARGEWHGDSGNMAFADGHVGFTALGLTVADSDHLWSVQD</sequence>
<dbReference type="RefSeq" id="WP_014436305.1">
    <property type="nucleotide sequence ID" value="NC_017080.1"/>
</dbReference>
<evidence type="ECO:0000313" key="2">
    <source>
        <dbReference type="EMBL" id="BAM03085.1"/>
    </source>
</evidence>
<dbReference type="AlphaFoldDB" id="I0ICU7"/>
<proteinExistence type="predicted"/>
<dbReference type="InterPro" id="IPR012902">
    <property type="entry name" value="N_methyl_site"/>
</dbReference>
<accession>I0ICU7</accession>
<protein>
    <recommendedName>
        <fullName evidence="4">Prepilin-type N-terminal cleavage/methylation domain-containing protein</fullName>
    </recommendedName>
</protein>
<keyword evidence="1" id="KW-0472">Membrane</keyword>
<dbReference type="InterPro" id="IPR045584">
    <property type="entry name" value="Pilin-like"/>
</dbReference>
<dbReference type="PANTHER" id="PTHR30093:SF2">
    <property type="entry name" value="TYPE II SECRETION SYSTEM PROTEIN H"/>
    <property type="match status" value="1"/>
</dbReference>